<dbReference type="Proteomes" id="UP000808349">
    <property type="component" value="Unassembled WGS sequence"/>
</dbReference>
<dbReference type="GO" id="GO:1990904">
    <property type="term" value="C:ribonucleoprotein complex"/>
    <property type="evidence" value="ECO:0007669"/>
    <property type="project" value="UniProtKB-KW"/>
</dbReference>
<dbReference type="Pfam" id="PF01250">
    <property type="entry name" value="Ribosomal_S6"/>
    <property type="match status" value="1"/>
</dbReference>
<evidence type="ECO:0000256" key="3">
    <source>
        <dbReference type="ARBA" id="ARBA00023274"/>
    </source>
</evidence>
<dbReference type="InterPro" id="IPR000529">
    <property type="entry name" value="Ribosomal_bS6"/>
</dbReference>
<organism evidence="7 8">
    <name type="scientific">Candidatus Defluviibacterium haderslevense</name>
    <dbReference type="NCBI Taxonomy" id="2981993"/>
    <lineage>
        <taxon>Bacteria</taxon>
        <taxon>Pseudomonadati</taxon>
        <taxon>Bacteroidota</taxon>
        <taxon>Saprospiria</taxon>
        <taxon>Saprospirales</taxon>
        <taxon>Saprospiraceae</taxon>
        <taxon>Candidatus Defluviibacterium</taxon>
    </lineage>
</organism>
<evidence type="ECO:0000256" key="1">
    <source>
        <dbReference type="ARBA" id="ARBA00009512"/>
    </source>
</evidence>
<keyword evidence="6" id="KW-0694">RNA-binding</keyword>
<keyword evidence="6" id="KW-0699">rRNA-binding</keyword>
<evidence type="ECO:0000256" key="6">
    <source>
        <dbReference type="HAMAP-Rule" id="MF_00360"/>
    </source>
</evidence>
<dbReference type="CDD" id="cd00473">
    <property type="entry name" value="bS6"/>
    <property type="match status" value="1"/>
</dbReference>
<dbReference type="GO" id="GO:0006412">
    <property type="term" value="P:translation"/>
    <property type="evidence" value="ECO:0007669"/>
    <property type="project" value="UniProtKB-UniRule"/>
</dbReference>
<evidence type="ECO:0000256" key="2">
    <source>
        <dbReference type="ARBA" id="ARBA00022980"/>
    </source>
</evidence>
<dbReference type="InterPro" id="IPR014717">
    <property type="entry name" value="Transl_elong_EF1B/ribsomal_bS6"/>
</dbReference>
<dbReference type="GO" id="GO:0005840">
    <property type="term" value="C:ribosome"/>
    <property type="evidence" value="ECO:0007669"/>
    <property type="project" value="UniProtKB-KW"/>
</dbReference>
<evidence type="ECO:0000256" key="4">
    <source>
        <dbReference type="ARBA" id="ARBA00035104"/>
    </source>
</evidence>
<dbReference type="InterPro" id="IPR020814">
    <property type="entry name" value="Ribosomal_S6_plastid/chlpt"/>
</dbReference>
<comment type="caution">
    <text evidence="7">The sequence shown here is derived from an EMBL/GenBank/DDBJ whole genome shotgun (WGS) entry which is preliminary data.</text>
</comment>
<keyword evidence="3 6" id="KW-0687">Ribonucleoprotein</keyword>
<evidence type="ECO:0000256" key="5">
    <source>
        <dbReference type="ARBA" id="ARBA00035294"/>
    </source>
</evidence>
<protein>
    <recommendedName>
        <fullName evidence="5 6">Small ribosomal subunit protein bS6</fullName>
    </recommendedName>
</protein>
<dbReference type="AlphaFoldDB" id="A0A9D7S5I6"/>
<dbReference type="GO" id="GO:0003735">
    <property type="term" value="F:structural constituent of ribosome"/>
    <property type="evidence" value="ECO:0007669"/>
    <property type="project" value="InterPro"/>
</dbReference>
<dbReference type="GO" id="GO:0070181">
    <property type="term" value="F:small ribosomal subunit rRNA binding"/>
    <property type="evidence" value="ECO:0007669"/>
    <property type="project" value="TreeGrafter"/>
</dbReference>
<proteinExistence type="inferred from homology"/>
<reference evidence="7 8" key="1">
    <citation type="submission" date="2020-10" db="EMBL/GenBank/DDBJ databases">
        <title>Connecting structure to function with the recovery of over 1000 high-quality activated sludge metagenome-assembled genomes encoding full-length rRNA genes using long-read sequencing.</title>
        <authorList>
            <person name="Singleton C.M."/>
            <person name="Petriglieri F."/>
            <person name="Kristensen J.M."/>
            <person name="Kirkegaard R.H."/>
            <person name="Michaelsen T.Y."/>
            <person name="Andersen M.H."/>
            <person name="Karst S.M."/>
            <person name="Dueholm M.S."/>
            <person name="Nielsen P.H."/>
            <person name="Albertsen M."/>
        </authorList>
    </citation>
    <scope>NUCLEOTIDE SEQUENCE [LARGE SCALE GENOMIC DNA]</scope>
    <source>
        <strain evidence="7">Ribe_18-Q3-R11-54_BAT3C.373</strain>
    </source>
</reference>
<dbReference type="NCBIfam" id="TIGR00166">
    <property type="entry name" value="S6"/>
    <property type="match status" value="1"/>
</dbReference>
<gene>
    <name evidence="6 7" type="primary">rpsF</name>
    <name evidence="7" type="ORF">IPO85_01695</name>
</gene>
<dbReference type="HAMAP" id="MF_00360">
    <property type="entry name" value="Ribosomal_bS6"/>
    <property type="match status" value="1"/>
</dbReference>
<dbReference type="PANTHER" id="PTHR21011">
    <property type="entry name" value="MITOCHONDRIAL 28S RIBOSOMAL PROTEIN S6"/>
    <property type="match status" value="1"/>
</dbReference>
<dbReference type="PANTHER" id="PTHR21011:SF1">
    <property type="entry name" value="SMALL RIBOSOMAL SUBUNIT PROTEIN BS6M"/>
    <property type="match status" value="1"/>
</dbReference>
<comment type="function">
    <text evidence="4 6">Binds together with bS18 to 16S ribosomal RNA.</text>
</comment>
<dbReference type="SUPFAM" id="SSF54995">
    <property type="entry name" value="Ribosomal protein S6"/>
    <property type="match status" value="1"/>
</dbReference>
<dbReference type="GO" id="GO:0005737">
    <property type="term" value="C:cytoplasm"/>
    <property type="evidence" value="ECO:0007669"/>
    <property type="project" value="UniProtKB-ARBA"/>
</dbReference>
<evidence type="ECO:0000313" key="8">
    <source>
        <dbReference type="Proteomes" id="UP000808349"/>
    </source>
</evidence>
<dbReference type="InterPro" id="IPR035980">
    <property type="entry name" value="Ribosomal_bS6_sf"/>
</dbReference>
<dbReference type="Gene3D" id="3.30.70.60">
    <property type="match status" value="1"/>
</dbReference>
<comment type="similarity">
    <text evidence="1 6">Belongs to the bacterial ribosomal protein bS6 family.</text>
</comment>
<dbReference type="EMBL" id="JADKFW010000004">
    <property type="protein sequence ID" value="MBK9716237.1"/>
    <property type="molecule type" value="Genomic_DNA"/>
</dbReference>
<keyword evidence="2 6" id="KW-0689">Ribosomal protein</keyword>
<evidence type="ECO:0000313" key="7">
    <source>
        <dbReference type="EMBL" id="MBK9716237.1"/>
    </source>
</evidence>
<name>A0A9D7S5I6_9BACT</name>
<accession>A0A9D7S5I6</accession>
<sequence length="145" mass="16334">MRHLEVTFIVDPVLSGDEVKSTAQTYVEMLQNEGATIVHVNEIGLRPLAYPINKRSTGVYYCIEFAAETGTFIGKLELALKRDERIMRFLTVKLDKFGVKYNEDKRNGKIGKKVHKAPKEPAPVYTPKAAYVPPVDIIAEDLEII</sequence>